<accession>A0A315HG84</accession>
<evidence type="ECO:0000256" key="2">
    <source>
        <dbReference type="SAM" id="SignalP"/>
    </source>
</evidence>
<dbReference type="EMBL" id="CP077699">
    <property type="protein sequence ID" value="QXR59953.1"/>
    <property type="molecule type" value="Genomic_DNA"/>
</dbReference>
<gene>
    <name evidence="3" type="ORF">DAX91_05775</name>
    <name evidence="4" type="ORF">DAY16_004110</name>
</gene>
<evidence type="ECO:0000313" key="3">
    <source>
        <dbReference type="EMBL" id="PUF82196.1"/>
    </source>
</evidence>
<protein>
    <submittedName>
        <fullName evidence="3">DUF1090 domain-containing protein</fullName>
    </submittedName>
</protein>
<evidence type="ECO:0000313" key="4">
    <source>
        <dbReference type="EMBL" id="QXR59953.1"/>
    </source>
</evidence>
<dbReference type="InterPro" id="IPR009468">
    <property type="entry name" value="DUF1090"/>
</dbReference>
<organism evidence="3 5">
    <name type="scientific">Salmonella enterica I</name>
    <dbReference type="NCBI Taxonomy" id="59201"/>
    <lineage>
        <taxon>Bacteria</taxon>
        <taxon>Pseudomonadati</taxon>
        <taxon>Pseudomonadota</taxon>
        <taxon>Gammaproteobacteria</taxon>
        <taxon>Enterobacterales</taxon>
        <taxon>Enterobacteriaceae</taxon>
        <taxon>Salmonella</taxon>
    </lineage>
</organism>
<feature type="signal peptide" evidence="2">
    <location>
        <begin position="1"/>
        <end position="22"/>
    </location>
</feature>
<keyword evidence="2" id="KW-0732">Signal</keyword>
<reference evidence="3 5" key="1">
    <citation type="submission" date="2018-04" db="EMBL/GenBank/DDBJ databases">
        <title>Whole genome sequencing of Salmonella enterica.</title>
        <authorList>
            <person name="Bell R."/>
        </authorList>
    </citation>
    <scope>NUCLEOTIDE SEQUENCE [LARGE SCALE GENOMIC DNA]</scope>
    <source>
        <strain evidence="3 5">CFSAN058603</strain>
    </source>
</reference>
<reference evidence="4" key="2">
    <citation type="submission" date="2018-04" db="EMBL/GenBank/DDBJ databases">
        <authorList>
            <person name="Bell R."/>
        </authorList>
    </citation>
    <scope>NUCLEOTIDE SEQUENCE</scope>
    <source>
        <strain evidence="4">CFSAN058591</strain>
    </source>
</reference>
<feature type="chain" id="PRO_5036060426" evidence="2">
    <location>
        <begin position="23"/>
        <end position="127"/>
    </location>
</feature>
<dbReference type="EMBL" id="QARU01000002">
    <property type="protein sequence ID" value="PUF82196.1"/>
    <property type="molecule type" value="Genomic_DNA"/>
</dbReference>
<dbReference type="Pfam" id="PF06476">
    <property type="entry name" value="DUF1090"/>
    <property type="match status" value="1"/>
</dbReference>
<reference evidence="4" key="3">
    <citation type="submission" date="2021-05" db="EMBL/GenBank/DDBJ databases">
        <title>Whole genome sequencing of cultured pathogen.</title>
        <authorList>
            <person name="Hoffmann M."/>
            <person name="Balkey M."/>
            <person name="Luo Y."/>
        </authorList>
    </citation>
    <scope>NUCLEOTIDE SEQUENCE</scope>
    <source>
        <strain evidence="4">CFSAN058591</strain>
    </source>
</reference>
<dbReference type="RefSeq" id="WP_000874029.1">
    <property type="nucleotide sequence ID" value="NZ_CP077699.1"/>
</dbReference>
<proteinExistence type="predicted"/>
<sequence length="127" mass="14336">MKYIKILFTTTFILLLSMQSHAAVSADCTAKKQEIESQIAYAQKHHNTHQIAGLQKALSEIETHCTDPKLLKQRQIKIAEKQQKVAGAEVELAQAKETGNLKKMARKQTKLDRSREELLEAQKALLP</sequence>
<dbReference type="Proteomes" id="UP000250700">
    <property type="component" value="Unassembled WGS sequence"/>
</dbReference>
<feature type="coiled-coil region" evidence="1">
    <location>
        <begin position="71"/>
        <end position="124"/>
    </location>
</feature>
<dbReference type="AlphaFoldDB" id="A0A315HG84"/>
<name>A0A315HG84_SALET</name>
<evidence type="ECO:0000313" key="5">
    <source>
        <dbReference type="Proteomes" id="UP000250700"/>
    </source>
</evidence>
<evidence type="ECO:0000256" key="1">
    <source>
        <dbReference type="SAM" id="Coils"/>
    </source>
</evidence>
<keyword evidence="1" id="KW-0175">Coiled coil</keyword>